<dbReference type="Proteomes" id="UP001336020">
    <property type="component" value="Unassembled WGS sequence"/>
</dbReference>
<dbReference type="PROSITE" id="PS52029">
    <property type="entry name" value="LD_TPASE"/>
    <property type="match status" value="1"/>
</dbReference>
<dbReference type="EMBL" id="JAUTXY010000001">
    <property type="protein sequence ID" value="MEE2056683.1"/>
    <property type="molecule type" value="Genomic_DNA"/>
</dbReference>
<evidence type="ECO:0000256" key="8">
    <source>
        <dbReference type="SAM" id="SignalP"/>
    </source>
</evidence>
<gene>
    <name evidence="10" type="ORF">Q7514_03990</name>
</gene>
<feature type="chain" id="PRO_5045412623" evidence="8">
    <location>
        <begin position="30"/>
        <end position="255"/>
    </location>
</feature>
<evidence type="ECO:0000313" key="10">
    <source>
        <dbReference type="EMBL" id="MEE2056683.1"/>
    </source>
</evidence>
<feature type="active site" description="Proton donor/acceptor" evidence="7">
    <location>
        <position position="212"/>
    </location>
</feature>
<evidence type="ECO:0000259" key="9">
    <source>
        <dbReference type="PROSITE" id="PS52029"/>
    </source>
</evidence>
<proteinExistence type="predicted"/>
<dbReference type="Pfam" id="PF03734">
    <property type="entry name" value="YkuD"/>
    <property type="match status" value="1"/>
</dbReference>
<dbReference type="SUPFAM" id="SSF141523">
    <property type="entry name" value="L,D-transpeptidase catalytic domain-like"/>
    <property type="match status" value="1"/>
</dbReference>
<keyword evidence="5" id="KW-0012">Acyltransferase</keyword>
<keyword evidence="11" id="KW-1185">Reference proteome</keyword>
<dbReference type="Gene3D" id="2.40.440.10">
    <property type="entry name" value="L,D-transpeptidase catalytic domain-like"/>
    <property type="match status" value="1"/>
</dbReference>
<dbReference type="Gene3D" id="2.60.40.3710">
    <property type="match status" value="1"/>
</dbReference>
<dbReference type="Pfam" id="PF17964">
    <property type="entry name" value="Big_10"/>
    <property type="match status" value="1"/>
</dbReference>
<feature type="signal peptide" evidence="8">
    <location>
        <begin position="1"/>
        <end position="29"/>
    </location>
</feature>
<keyword evidence="2" id="KW-0808">Transferase</keyword>
<dbReference type="InterPro" id="IPR041280">
    <property type="entry name" value="Big_10"/>
</dbReference>
<sequence length="255" mass="26912">MRDLQRSALLLLATILATVVWFGSGAAAAAGTVAEAPPGGVGVSAVEPAVGEVVGVGHPVIVRFAAPVTDRAAAENAVQIVTATPVDGHFSWVSDQELQWVPDGFWPGNTDVTVLVGGSRTHFQVGDSFVAVANRSTHQFTVSLNGEVVRTMPTSMGKPGYETPVGTFTVLEKFRHLVMDSSTYGVPIDAPEGYRIDTEYAVRLTWGGIFVHAAPWSVDSQGYANVSHGCINLSTENAGWYYGNVKLGDPVIVEG</sequence>
<evidence type="ECO:0000313" key="11">
    <source>
        <dbReference type="Proteomes" id="UP001336020"/>
    </source>
</evidence>
<feature type="active site" description="Nucleophile" evidence="7">
    <location>
        <position position="230"/>
    </location>
</feature>
<dbReference type="CDD" id="cd13431">
    <property type="entry name" value="LDT_IgD_like_1"/>
    <property type="match status" value="1"/>
</dbReference>
<feature type="domain" description="L,D-TPase catalytic" evidence="9">
    <location>
        <begin position="129"/>
        <end position="254"/>
    </location>
</feature>
<evidence type="ECO:0000256" key="4">
    <source>
        <dbReference type="ARBA" id="ARBA00022984"/>
    </source>
</evidence>
<organism evidence="10 11">
    <name type="scientific">Rhodococcus artemisiae</name>
    <dbReference type="NCBI Taxonomy" id="714159"/>
    <lineage>
        <taxon>Bacteria</taxon>
        <taxon>Bacillati</taxon>
        <taxon>Actinomycetota</taxon>
        <taxon>Actinomycetes</taxon>
        <taxon>Mycobacteriales</taxon>
        <taxon>Nocardiaceae</taxon>
        <taxon>Rhodococcus</taxon>
    </lineage>
</organism>
<dbReference type="CDD" id="cd16913">
    <property type="entry name" value="YkuD_like"/>
    <property type="match status" value="1"/>
</dbReference>
<name>A0ABU7L572_9NOCA</name>
<dbReference type="PANTHER" id="PTHR30582">
    <property type="entry name" value="L,D-TRANSPEPTIDASE"/>
    <property type="match status" value="1"/>
</dbReference>
<evidence type="ECO:0000256" key="7">
    <source>
        <dbReference type="PROSITE-ProRule" id="PRU01373"/>
    </source>
</evidence>
<comment type="caution">
    <text evidence="10">The sequence shown here is derived from an EMBL/GenBank/DDBJ whole genome shotgun (WGS) entry which is preliminary data.</text>
</comment>
<comment type="pathway">
    <text evidence="1 7">Cell wall biogenesis; peptidoglycan biosynthesis.</text>
</comment>
<dbReference type="InterPro" id="IPR050979">
    <property type="entry name" value="LD-transpeptidase"/>
</dbReference>
<keyword evidence="8" id="KW-0732">Signal</keyword>
<evidence type="ECO:0000256" key="3">
    <source>
        <dbReference type="ARBA" id="ARBA00022960"/>
    </source>
</evidence>
<keyword evidence="4 7" id="KW-0573">Peptidoglycan synthesis</keyword>
<dbReference type="RefSeq" id="WP_330131920.1">
    <property type="nucleotide sequence ID" value="NZ_JAUTXY010000001.1"/>
</dbReference>
<dbReference type="PANTHER" id="PTHR30582:SF2">
    <property type="entry name" value="L,D-TRANSPEPTIDASE YCIB-RELATED"/>
    <property type="match status" value="1"/>
</dbReference>
<accession>A0ABU7L572</accession>
<evidence type="ECO:0000256" key="2">
    <source>
        <dbReference type="ARBA" id="ARBA00022679"/>
    </source>
</evidence>
<dbReference type="InterPro" id="IPR005490">
    <property type="entry name" value="LD_TPept_cat_dom"/>
</dbReference>
<protein>
    <submittedName>
        <fullName evidence="10">L,D-transpeptidase</fullName>
    </submittedName>
</protein>
<reference evidence="10 11" key="1">
    <citation type="submission" date="2023-07" db="EMBL/GenBank/DDBJ databases">
        <authorList>
            <person name="Girao M."/>
            <person name="Carvalho M.F."/>
        </authorList>
    </citation>
    <scope>NUCLEOTIDE SEQUENCE [LARGE SCALE GENOMIC DNA]</scope>
    <source>
        <strain evidence="10 11">YIM65754</strain>
    </source>
</reference>
<keyword evidence="6 7" id="KW-0961">Cell wall biogenesis/degradation</keyword>
<evidence type="ECO:0000256" key="5">
    <source>
        <dbReference type="ARBA" id="ARBA00023315"/>
    </source>
</evidence>
<dbReference type="InterPro" id="IPR038063">
    <property type="entry name" value="Transpep_catalytic_dom"/>
</dbReference>
<keyword evidence="3 7" id="KW-0133">Cell shape</keyword>
<evidence type="ECO:0000256" key="1">
    <source>
        <dbReference type="ARBA" id="ARBA00004752"/>
    </source>
</evidence>
<evidence type="ECO:0000256" key="6">
    <source>
        <dbReference type="ARBA" id="ARBA00023316"/>
    </source>
</evidence>